<dbReference type="Gramene" id="TraesCS3A03G0274500.1">
    <property type="protein sequence ID" value="TraesCS3A03G0274500.1.CDS1"/>
    <property type="gene ID" value="TraesCS3A03G0274500"/>
</dbReference>
<proteinExistence type="predicted"/>
<dbReference type="OMA" id="TRNKSCF"/>
<dbReference type="Gramene" id="TraesMAC3A03G01346640.1">
    <property type="protein sequence ID" value="TraesMAC3A03G01346640.1.CDS1"/>
    <property type="gene ID" value="TraesMAC3A03G01346640"/>
</dbReference>
<accession>A0A3B6ECL0</accession>
<protein>
    <submittedName>
        <fullName evidence="1">Uncharacterized protein</fullName>
    </submittedName>
</protein>
<dbReference type="Gramene" id="TraesROB_scaffold_020939_01G000500.1">
    <property type="protein sequence ID" value="TraesROB_scaffold_020939_01G000500.1"/>
    <property type="gene ID" value="TraesROB_scaffold_020939_01G000500"/>
</dbReference>
<dbReference type="AlphaFoldDB" id="A0A3B6ECL0"/>
<dbReference type="Gramene" id="TraesSYM3A03G01369890.1">
    <property type="protein sequence ID" value="TraesSYM3A03G01369890.1.CDS1"/>
    <property type="gene ID" value="TraesSYM3A03G01369890"/>
</dbReference>
<sequence>MCFFDLCQNWLSSYTGKDRVVVLLGTAALLWSIWKTRNKSCFQSVMPRDPTDIIFLVCSLIDSWKNLQKRGMQSMLHQVSRRIVRVTRDIFRGGHGLAPHVRRIL</sequence>
<evidence type="ECO:0000313" key="1">
    <source>
        <dbReference type="EnsemblPlants" id="TraesCS3A02G125000.1.cds1"/>
    </source>
</evidence>
<dbReference type="Gramene" id="TraesNOR3A03G01368690.1">
    <property type="protein sequence ID" value="TraesNOR3A03G01368690.1.CDS1"/>
    <property type="gene ID" value="TraesNOR3A03G01368690"/>
</dbReference>
<dbReference type="Gramene" id="TraesCS3A02G125000.1">
    <property type="protein sequence ID" value="TraesCS3A02G125000.1.cds1"/>
    <property type="gene ID" value="TraesCS3A02G125000"/>
</dbReference>
<dbReference type="OrthoDB" id="676037at2759"/>
<dbReference type="Gramene" id="TraesJAG3A03G01357730.1">
    <property type="protein sequence ID" value="TraesJAG3A03G01357730.1.CDS1"/>
    <property type="gene ID" value="TraesJAG3A03G01357730"/>
</dbReference>
<dbReference type="EnsemblPlants" id="TraesCS3A02G125000.1">
    <property type="protein sequence ID" value="TraesCS3A02G125000.1.cds1"/>
    <property type="gene ID" value="TraesCS3A02G125000"/>
</dbReference>
<dbReference type="Gramene" id="TraesCAD_scaffold_026512_01G000500.1">
    <property type="protein sequence ID" value="TraesCAD_scaffold_026512_01G000500.1"/>
    <property type="gene ID" value="TraesCAD_scaffold_026512_01G000500"/>
</dbReference>
<name>A0A3B6ECL0_WHEAT</name>
<dbReference type="Gramene" id="TraesWEE_scaffold_012178_01G000500.1">
    <property type="protein sequence ID" value="TraesWEE_scaffold_012178_01G000500.1"/>
    <property type="gene ID" value="TraesWEE_scaffold_012178_01G000500"/>
</dbReference>
<dbReference type="Gramene" id="TraesLDM3A03G01351000.1">
    <property type="protein sequence ID" value="TraesLDM3A03G01351000.1.CDS1"/>
    <property type="gene ID" value="TraesLDM3A03G01351000"/>
</dbReference>
<dbReference type="Proteomes" id="UP000019116">
    <property type="component" value="Chromosome 3A"/>
</dbReference>
<dbReference type="Gramene" id="TraesRN3A0100276500.1">
    <property type="protein sequence ID" value="TraesRN3A0100276500.1"/>
    <property type="gene ID" value="TraesRN3A0100276500"/>
</dbReference>
<evidence type="ECO:0000313" key="2">
    <source>
        <dbReference type="Proteomes" id="UP000019116"/>
    </source>
</evidence>
<reference evidence="1" key="1">
    <citation type="submission" date="2018-08" db="EMBL/GenBank/DDBJ databases">
        <authorList>
            <person name="Rossello M."/>
        </authorList>
    </citation>
    <scope>NUCLEOTIDE SEQUENCE [LARGE SCALE GENOMIC DNA]</scope>
    <source>
        <strain evidence="1">cv. Chinese Spring</strain>
    </source>
</reference>
<dbReference type="Gramene" id="TraesJUL3A03G01360210.1">
    <property type="protein sequence ID" value="TraesJUL3A03G01360210.1.CDS1"/>
    <property type="gene ID" value="TraesJUL3A03G01360210"/>
</dbReference>
<reference evidence="1" key="2">
    <citation type="submission" date="2018-10" db="UniProtKB">
        <authorList>
            <consortium name="EnsemblPlants"/>
        </authorList>
    </citation>
    <scope>IDENTIFICATION</scope>
</reference>
<dbReference type="Gramene" id="TraesSTA3A03G01339990.1">
    <property type="protein sequence ID" value="TraesSTA3A03G01339990.1.CDS1"/>
    <property type="gene ID" value="TraesSTA3A03G01339990"/>
</dbReference>
<dbReference type="Gramene" id="TraesARI3A03G01364640.1">
    <property type="protein sequence ID" value="TraesARI3A03G01364640.1.CDS1"/>
    <property type="gene ID" value="TraesARI3A03G01364640"/>
</dbReference>
<keyword evidence="2" id="KW-1185">Reference proteome</keyword>
<dbReference type="Gramene" id="TraesCLE_scaffold_046636_01G000500.1">
    <property type="protein sequence ID" value="TraesCLE_scaffold_046636_01G000500.1"/>
    <property type="gene ID" value="TraesCLE_scaffold_046636_01G000500"/>
</dbReference>
<dbReference type="Gramene" id="TraesLAC3A03G01292310.1">
    <property type="protein sequence ID" value="TraesLAC3A03G01292310.1.CDS1"/>
    <property type="gene ID" value="TraesLAC3A03G01292310"/>
</dbReference>
<organism evidence="1">
    <name type="scientific">Triticum aestivum</name>
    <name type="common">Wheat</name>
    <dbReference type="NCBI Taxonomy" id="4565"/>
    <lineage>
        <taxon>Eukaryota</taxon>
        <taxon>Viridiplantae</taxon>
        <taxon>Streptophyta</taxon>
        <taxon>Embryophyta</taxon>
        <taxon>Tracheophyta</taxon>
        <taxon>Spermatophyta</taxon>
        <taxon>Magnoliopsida</taxon>
        <taxon>Liliopsida</taxon>
        <taxon>Poales</taxon>
        <taxon>Poaceae</taxon>
        <taxon>BOP clade</taxon>
        <taxon>Pooideae</taxon>
        <taxon>Triticodae</taxon>
        <taxon>Triticeae</taxon>
        <taxon>Triticinae</taxon>
        <taxon>Triticum</taxon>
    </lineage>
</organism>